<dbReference type="RefSeq" id="WP_205187555.1">
    <property type="nucleotide sequence ID" value="NZ_JAFBFC010000004.1"/>
</dbReference>
<comment type="caution">
    <text evidence="9">The sequence shown here is derived from an EMBL/GenBank/DDBJ whole genome shotgun (WGS) entry which is preliminary data.</text>
</comment>
<feature type="transmembrane region" description="Helical" evidence="7">
    <location>
        <begin position="39"/>
        <end position="59"/>
    </location>
</feature>
<dbReference type="InterPro" id="IPR036259">
    <property type="entry name" value="MFS_trans_sf"/>
</dbReference>
<organism evidence="9 10">
    <name type="scientific">Priestia iocasae</name>
    <dbReference type="NCBI Taxonomy" id="2291674"/>
    <lineage>
        <taxon>Bacteria</taxon>
        <taxon>Bacillati</taxon>
        <taxon>Bacillota</taxon>
        <taxon>Bacilli</taxon>
        <taxon>Bacillales</taxon>
        <taxon>Bacillaceae</taxon>
        <taxon>Priestia</taxon>
    </lineage>
</organism>
<dbReference type="InterPro" id="IPR011701">
    <property type="entry name" value="MFS"/>
</dbReference>
<keyword evidence="2" id="KW-0813">Transport</keyword>
<gene>
    <name evidence="9" type="ORF">JOC83_002437</name>
</gene>
<evidence type="ECO:0000256" key="2">
    <source>
        <dbReference type="ARBA" id="ARBA00022448"/>
    </source>
</evidence>
<feature type="transmembrane region" description="Helical" evidence="7">
    <location>
        <begin position="135"/>
        <end position="154"/>
    </location>
</feature>
<feature type="transmembrane region" description="Helical" evidence="7">
    <location>
        <begin position="340"/>
        <end position="362"/>
    </location>
</feature>
<keyword evidence="4 7" id="KW-0812">Transmembrane</keyword>
<keyword evidence="6 7" id="KW-0472">Membrane</keyword>
<evidence type="ECO:0000256" key="7">
    <source>
        <dbReference type="SAM" id="Phobius"/>
    </source>
</evidence>
<evidence type="ECO:0000256" key="1">
    <source>
        <dbReference type="ARBA" id="ARBA00004651"/>
    </source>
</evidence>
<sequence length="405" mass="44714">MKLWKYPLLLLGSIGISNLGEWIYLLALNLMILEMTNSPLAVVALYLIKPFATLCTNGWAGSIIDRLNKRYLMMGLDIFRAILLALLPMLSSLMMIYMLVFFISMASAMFRPTSMTYVTRLIPDDQKKRFNSFHSFINSGGFLMGPAIAGLLFLTGPPTFAIYVNAVALFLSGIITLFMPNVEEELRMSNHVFSFALIKEDWQVVRTYSRSFVHVMLVYFLFSWIVMVMASAVDSLEVAFAKEVLHLSNSEYGFLVSIAGAGMMVGALVNTFIVHKLSTSFLMGGGTVFVAAGYLLFAFSTTFTMGIIGVFVLAFALAFANTGFLTFYQKNIPVYVMGRIGSIYGFLEAICIILMTILAGAATHIMPLQFIVMSGSMIMMIAAIALCFLMTAGTPEKSCSNQLNI</sequence>
<feature type="transmembrane region" description="Helical" evidence="7">
    <location>
        <begin position="252"/>
        <end position="274"/>
    </location>
</feature>
<keyword evidence="3" id="KW-1003">Cell membrane</keyword>
<reference evidence="9 10" key="1">
    <citation type="submission" date="2021-01" db="EMBL/GenBank/DDBJ databases">
        <title>Genomic Encyclopedia of Type Strains, Phase IV (KMG-IV): sequencing the most valuable type-strain genomes for metagenomic binning, comparative biology and taxonomic classification.</title>
        <authorList>
            <person name="Goeker M."/>
        </authorList>
    </citation>
    <scope>NUCLEOTIDE SEQUENCE [LARGE SCALE GENOMIC DNA]</scope>
    <source>
        <strain evidence="9 10">DSM 104297</strain>
    </source>
</reference>
<dbReference type="SUPFAM" id="SSF103473">
    <property type="entry name" value="MFS general substrate transporter"/>
    <property type="match status" value="1"/>
</dbReference>
<evidence type="ECO:0000259" key="8">
    <source>
        <dbReference type="PROSITE" id="PS50850"/>
    </source>
</evidence>
<dbReference type="Pfam" id="PF07690">
    <property type="entry name" value="MFS_1"/>
    <property type="match status" value="1"/>
</dbReference>
<dbReference type="PANTHER" id="PTHR23513">
    <property type="entry name" value="INTEGRAL MEMBRANE EFFLUX PROTEIN-RELATED"/>
    <property type="match status" value="1"/>
</dbReference>
<evidence type="ECO:0000256" key="6">
    <source>
        <dbReference type="ARBA" id="ARBA00023136"/>
    </source>
</evidence>
<dbReference type="CDD" id="cd06173">
    <property type="entry name" value="MFS_MefA_like"/>
    <property type="match status" value="1"/>
</dbReference>
<feature type="transmembrane region" description="Helical" evidence="7">
    <location>
        <begin position="305"/>
        <end position="328"/>
    </location>
</feature>
<evidence type="ECO:0000313" key="10">
    <source>
        <dbReference type="Proteomes" id="UP000809829"/>
    </source>
</evidence>
<feature type="transmembrane region" description="Helical" evidence="7">
    <location>
        <begin position="7"/>
        <end position="27"/>
    </location>
</feature>
<evidence type="ECO:0000256" key="3">
    <source>
        <dbReference type="ARBA" id="ARBA00022475"/>
    </source>
</evidence>
<feature type="transmembrane region" description="Helical" evidence="7">
    <location>
        <begin position="281"/>
        <end position="299"/>
    </location>
</feature>
<keyword evidence="5 7" id="KW-1133">Transmembrane helix</keyword>
<proteinExistence type="predicted"/>
<dbReference type="PROSITE" id="PS50850">
    <property type="entry name" value="MFS"/>
    <property type="match status" value="1"/>
</dbReference>
<dbReference type="PRINTS" id="PR01988">
    <property type="entry name" value="EXPORTERBACE"/>
</dbReference>
<evidence type="ECO:0000313" key="9">
    <source>
        <dbReference type="EMBL" id="MBM7703588.1"/>
    </source>
</evidence>
<dbReference type="InterPro" id="IPR022324">
    <property type="entry name" value="Bacilysin_exporter_BacE_put"/>
</dbReference>
<dbReference type="InterPro" id="IPR020846">
    <property type="entry name" value="MFS_dom"/>
</dbReference>
<feature type="transmembrane region" description="Helical" evidence="7">
    <location>
        <begin position="160"/>
        <end position="179"/>
    </location>
</feature>
<dbReference type="Proteomes" id="UP000809829">
    <property type="component" value="Unassembled WGS sequence"/>
</dbReference>
<keyword evidence="10" id="KW-1185">Reference proteome</keyword>
<feature type="transmembrane region" description="Helical" evidence="7">
    <location>
        <begin position="368"/>
        <end position="389"/>
    </location>
</feature>
<dbReference type="PANTHER" id="PTHR23513:SF6">
    <property type="entry name" value="MAJOR FACILITATOR SUPERFAMILY ASSOCIATED DOMAIN-CONTAINING PROTEIN"/>
    <property type="match status" value="1"/>
</dbReference>
<comment type="subcellular location">
    <subcellularLocation>
        <location evidence="1">Cell membrane</location>
        <topology evidence="1">Multi-pass membrane protein</topology>
    </subcellularLocation>
</comment>
<accession>A0ABS2QVS5</accession>
<evidence type="ECO:0000256" key="4">
    <source>
        <dbReference type="ARBA" id="ARBA00022692"/>
    </source>
</evidence>
<dbReference type="EMBL" id="JAFBFC010000004">
    <property type="protein sequence ID" value="MBM7703588.1"/>
    <property type="molecule type" value="Genomic_DNA"/>
</dbReference>
<feature type="transmembrane region" description="Helical" evidence="7">
    <location>
        <begin position="212"/>
        <end position="232"/>
    </location>
</feature>
<protein>
    <submittedName>
        <fullName evidence="9">MFS family permease</fullName>
    </submittedName>
</protein>
<evidence type="ECO:0000256" key="5">
    <source>
        <dbReference type="ARBA" id="ARBA00022989"/>
    </source>
</evidence>
<dbReference type="Gene3D" id="1.20.1250.20">
    <property type="entry name" value="MFS general substrate transporter like domains"/>
    <property type="match status" value="1"/>
</dbReference>
<feature type="domain" description="Major facilitator superfamily (MFS) profile" evidence="8">
    <location>
        <begin position="1"/>
        <end position="394"/>
    </location>
</feature>
<name>A0ABS2QVS5_9BACI</name>